<evidence type="ECO:0000313" key="2">
    <source>
        <dbReference type="EMBL" id="QCT94305.1"/>
    </source>
</evidence>
<evidence type="ECO:0000313" key="4">
    <source>
        <dbReference type="Proteomes" id="UP000306825"/>
    </source>
</evidence>
<dbReference type="Proteomes" id="UP000003288">
    <property type="component" value="Unassembled WGS sequence"/>
</dbReference>
<proteinExistence type="predicted"/>
<protein>
    <submittedName>
        <fullName evidence="1">Uncharacterized protein</fullName>
    </submittedName>
</protein>
<evidence type="ECO:0000313" key="1">
    <source>
        <dbReference type="EMBL" id="EDM23940.1"/>
    </source>
</evidence>
<reference evidence="1 3" key="1">
    <citation type="journal article" date="2011" name="Stand. Genomic Sci.">
        <title>Draft genome sequence of Caminibacter mediatlanticus strain TB-2, an epsilonproteobacterium isolated from a deep-sea hydrothermal vent.</title>
        <authorList>
            <person name="Giovannelli D."/>
            <person name="Ferriera S."/>
            <person name="Johnson J."/>
            <person name="Kravitz S."/>
            <person name="Perez-Rodriguez I."/>
            <person name="Ricci J."/>
            <person name="O'Brien C."/>
            <person name="Voordeckers J.W."/>
            <person name="Bini E."/>
            <person name="Vetriani C."/>
        </authorList>
    </citation>
    <scope>NUCLEOTIDE SEQUENCE [LARGE SCALE GENOMIC DNA]</scope>
    <source>
        <strain evidence="1 3">TB-2</strain>
    </source>
</reference>
<reference evidence="2 4" key="2">
    <citation type="submission" date="2019-05" db="EMBL/GenBank/DDBJ databases">
        <title>A comparative analysis of the Nautiliaceae.</title>
        <authorList>
            <person name="Grosche A."/>
            <person name="Smedile F."/>
            <person name="Vetriani C."/>
        </authorList>
    </citation>
    <scope>NUCLEOTIDE SEQUENCE [LARGE SCALE GENOMIC DNA]</scope>
    <source>
        <strain evidence="2 4">TB-2</strain>
    </source>
</reference>
<organism evidence="1 3">
    <name type="scientific">Caminibacter mediatlanticus TB-2</name>
    <dbReference type="NCBI Taxonomy" id="391592"/>
    <lineage>
        <taxon>Bacteria</taxon>
        <taxon>Pseudomonadati</taxon>
        <taxon>Campylobacterota</taxon>
        <taxon>Epsilonproteobacteria</taxon>
        <taxon>Nautiliales</taxon>
        <taxon>Nautiliaceae</taxon>
        <taxon>Caminibacter</taxon>
    </lineage>
</organism>
<dbReference type="RefSeq" id="WP_007473895.1">
    <property type="nucleotide sequence ID" value="NZ_ABCJ01000002.1"/>
</dbReference>
<dbReference type="EMBL" id="CP040463">
    <property type="protein sequence ID" value="QCT94305.1"/>
    <property type="molecule type" value="Genomic_DNA"/>
</dbReference>
<gene>
    <name evidence="1" type="ORF">CMTB2_06791</name>
    <name evidence="2" type="ORF">FE773_03645</name>
</gene>
<dbReference type="AlphaFoldDB" id="A0AAI9AI43"/>
<evidence type="ECO:0000313" key="3">
    <source>
        <dbReference type="Proteomes" id="UP000003288"/>
    </source>
</evidence>
<dbReference type="Proteomes" id="UP000306825">
    <property type="component" value="Chromosome"/>
</dbReference>
<keyword evidence="4" id="KW-1185">Reference proteome</keyword>
<dbReference type="EMBL" id="ABCJ01000002">
    <property type="protein sequence ID" value="EDM23940.1"/>
    <property type="molecule type" value="Genomic_DNA"/>
</dbReference>
<sequence>MKEIIDLLQKNRVICKKLEEIKLNTKKKIKAFLGVNLKNEYCLIVIFYKKSRFLNKDVEILREIEDKLKINFRYKRKYLILSGEICSKSKENLKDWRIFWF</sequence>
<accession>A0AAI9AI43</accession>
<name>A0AAI9AI43_9BACT</name>